<keyword evidence="2" id="KW-0132">Cell division</keyword>
<dbReference type="AlphaFoldDB" id="A0A024HDA6"/>
<dbReference type="PANTHER" id="PTHR34298:SF2">
    <property type="entry name" value="SEGREGATION AND CONDENSATION PROTEIN B"/>
    <property type="match status" value="1"/>
</dbReference>
<feature type="region of interest" description="Disordered" evidence="5">
    <location>
        <begin position="214"/>
        <end position="234"/>
    </location>
</feature>
<keyword evidence="4" id="KW-0131">Cell cycle</keyword>
<gene>
    <name evidence="6" type="ORF">PKB_1677</name>
</gene>
<protein>
    <recommendedName>
        <fullName evidence="8">Segregation and condensation protein B</fullName>
    </recommendedName>
</protein>
<dbReference type="InterPro" id="IPR036390">
    <property type="entry name" value="WH_DNA-bd_sf"/>
</dbReference>
<evidence type="ECO:0000256" key="4">
    <source>
        <dbReference type="ARBA" id="ARBA00023306"/>
    </source>
</evidence>
<dbReference type="EMBL" id="HG322950">
    <property type="protein sequence ID" value="CDF83035.1"/>
    <property type="molecule type" value="Genomic_DNA"/>
</dbReference>
<evidence type="ECO:0000313" key="7">
    <source>
        <dbReference type="Proteomes" id="UP000025241"/>
    </source>
</evidence>
<dbReference type="Gene3D" id="1.10.10.10">
    <property type="entry name" value="Winged helix-like DNA-binding domain superfamily/Winged helix DNA-binding domain"/>
    <property type="match status" value="2"/>
</dbReference>
<dbReference type="OrthoDB" id="9806226at2"/>
<reference evidence="6 7" key="1">
    <citation type="submission" date="2013-03" db="EMBL/GenBank/DDBJ databases">
        <authorList>
            <person name="Linke B."/>
        </authorList>
    </citation>
    <scope>NUCLEOTIDE SEQUENCE [LARGE SCALE GENOMIC DNA]</scope>
    <source>
        <strain evidence="6 7">B13</strain>
    </source>
</reference>
<accession>A0A024HDA6</accession>
<organism evidence="6 7">
    <name type="scientific">Pseudomonas knackmussii (strain DSM 6978 / CCUG 54928 / LMG 23759 / B13)</name>
    <dbReference type="NCBI Taxonomy" id="1301098"/>
    <lineage>
        <taxon>Bacteria</taxon>
        <taxon>Pseudomonadati</taxon>
        <taxon>Pseudomonadota</taxon>
        <taxon>Gammaproteobacteria</taxon>
        <taxon>Pseudomonadales</taxon>
        <taxon>Pseudomonadaceae</taxon>
        <taxon>Pseudomonas</taxon>
    </lineage>
</organism>
<keyword evidence="7" id="KW-1185">Reference proteome</keyword>
<dbReference type="GO" id="GO:0051301">
    <property type="term" value="P:cell division"/>
    <property type="evidence" value="ECO:0007669"/>
    <property type="project" value="UniProtKB-KW"/>
</dbReference>
<dbReference type="Pfam" id="PF04079">
    <property type="entry name" value="SMC_ScpB"/>
    <property type="match status" value="1"/>
</dbReference>
<keyword evidence="1" id="KW-0963">Cytoplasm</keyword>
<dbReference type="GO" id="GO:0051304">
    <property type="term" value="P:chromosome separation"/>
    <property type="evidence" value="ECO:0007669"/>
    <property type="project" value="InterPro"/>
</dbReference>
<dbReference type="PATRIC" id="fig|1301098.3.peg.1669"/>
<evidence type="ECO:0000313" key="6">
    <source>
        <dbReference type="EMBL" id="CDF83035.1"/>
    </source>
</evidence>
<dbReference type="Proteomes" id="UP000025241">
    <property type="component" value="Chromosome I"/>
</dbReference>
<feature type="compositionally biased region" description="Basic and acidic residues" evidence="5">
    <location>
        <begin position="304"/>
        <end position="324"/>
    </location>
</feature>
<dbReference type="NCBIfam" id="TIGR00281">
    <property type="entry name" value="SMC-Scp complex subunit ScpB"/>
    <property type="match status" value="1"/>
</dbReference>
<dbReference type="RefSeq" id="WP_043250687.1">
    <property type="nucleotide sequence ID" value="NZ_HG322950.1"/>
</dbReference>
<dbReference type="SUPFAM" id="SSF46785">
    <property type="entry name" value="Winged helix' DNA-binding domain"/>
    <property type="match status" value="2"/>
</dbReference>
<dbReference type="HOGENOM" id="CLU_045647_2_4_6"/>
<dbReference type="PANTHER" id="PTHR34298">
    <property type="entry name" value="SEGREGATION AND CONDENSATION PROTEIN B"/>
    <property type="match status" value="1"/>
</dbReference>
<evidence type="ECO:0000256" key="5">
    <source>
        <dbReference type="SAM" id="MobiDB-lite"/>
    </source>
</evidence>
<dbReference type="eggNOG" id="COG1386">
    <property type="taxonomic scope" value="Bacteria"/>
</dbReference>
<reference evidence="6 7" key="2">
    <citation type="submission" date="2014-05" db="EMBL/GenBank/DDBJ databases">
        <title>Genome sequence of the 3-chlorobenzoate degrading bacterium Pseudomonas knackmussii B13 shows multiple evidence for horizontal gene transfer.</title>
        <authorList>
            <person name="Miyazaki R."/>
            <person name="Bertelli C."/>
            <person name="Falquet L."/>
            <person name="Robinson-Rechavi M."/>
            <person name="Gharib W."/>
            <person name="Roy S."/>
            <person name="Van der Meer J.R."/>
        </authorList>
    </citation>
    <scope>NUCLEOTIDE SEQUENCE [LARGE SCALE GENOMIC DNA]</scope>
    <source>
        <strain evidence="6 7">B13</strain>
    </source>
</reference>
<evidence type="ECO:0008006" key="8">
    <source>
        <dbReference type="Google" id="ProtNLM"/>
    </source>
</evidence>
<feature type="compositionally biased region" description="Pro residues" evidence="5">
    <location>
        <begin position="277"/>
        <end position="287"/>
    </location>
</feature>
<evidence type="ECO:0000256" key="3">
    <source>
        <dbReference type="ARBA" id="ARBA00022829"/>
    </source>
</evidence>
<evidence type="ECO:0000256" key="1">
    <source>
        <dbReference type="ARBA" id="ARBA00022490"/>
    </source>
</evidence>
<sequence>MNLSDPHELATLLEGILLASGKPLSLERLGELFEEAERPEPQQLRDALSILALSCAGRAFELKEVATGYRLQIREPLAPWVGRLWEERPQRYSRALLETLALIAYRQPITRGEIEDIRGVAVNTQIIKTLMEREWIRIVGYREVPGRPAMLATTRTFLDYFNLKSLEELPPLAELREMEAEPEDVQLVPINLPSPVLDEDYVPASIQALADQALREAGEEPEPAPPEEKPEETSFRSLLAELDEMEQGLKTDFDDLLVLPPEAPDEEAPPESAAILPEPPAAEPEPGPAAAEPAQPVEEEYDEERALAEAMREELEALARDRDH</sequence>
<dbReference type="InterPro" id="IPR036388">
    <property type="entry name" value="WH-like_DNA-bd_sf"/>
</dbReference>
<dbReference type="KEGG" id="pkc:PKB_1677"/>
<evidence type="ECO:0000256" key="2">
    <source>
        <dbReference type="ARBA" id="ARBA00022618"/>
    </source>
</evidence>
<proteinExistence type="predicted"/>
<name>A0A024HDA6_PSEKB</name>
<feature type="region of interest" description="Disordered" evidence="5">
    <location>
        <begin position="247"/>
        <end position="324"/>
    </location>
</feature>
<dbReference type="InterPro" id="IPR005234">
    <property type="entry name" value="ScpB_csome_segregation"/>
</dbReference>
<dbReference type="STRING" id="1301098.PKB_1677"/>
<keyword evidence="3" id="KW-0159">Chromosome partition</keyword>